<dbReference type="GO" id="GO:0032259">
    <property type="term" value="P:methylation"/>
    <property type="evidence" value="ECO:0007669"/>
    <property type="project" value="UniProtKB-KW"/>
</dbReference>
<dbReference type="SUPFAM" id="SSF53335">
    <property type="entry name" value="S-adenosyl-L-methionine-dependent methyltransferases"/>
    <property type="match status" value="1"/>
</dbReference>
<evidence type="ECO:0000313" key="2">
    <source>
        <dbReference type="EMBL" id="EQD29451.1"/>
    </source>
</evidence>
<gene>
    <name evidence="2" type="ORF">B2A_14465</name>
</gene>
<feature type="domain" description="Methyltransferase type 11" evidence="1">
    <location>
        <begin position="39"/>
        <end position="127"/>
    </location>
</feature>
<evidence type="ECO:0000259" key="1">
    <source>
        <dbReference type="Pfam" id="PF08241"/>
    </source>
</evidence>
<dbReference type="GO" id="GO:0008757">
    <property type="term" value="F:S-adenosylmethionine-dependent methyltransferase activity"/>
    <property type="evidence" value="ECO:0007669"/>
    <property type="project" value="InterPro"/>
</dbReference>
<dbReference type="EC" id="2.1.1.-" evidence="2"/>
<dbReference type="InterPro" id="IPR029063">
    <property type="entry name" value="SAM-dependent_MTases_sf"/>
</dbReference>
<proteinExistence type="predicted"/>
<dbReference type="EMBL" id="AUZZ01010507">
    <property type="protein sequence ID" value="EQD29451.1"/>
    <property type="molecule type" value="Genomic_DNA"/>
</dbReference>
<keyword evidence="2" id="KW-0489">Methyltransferase</keyword>
<reference evidence="2" key="1">
    <citation type="submission" date="2013-08" db="EMBL/GenBank/DDBJ databases">
        <authorList>
            <person name="Mendez C."/>
            <person name="Richter M."/>
            <person name="Ferrer M."/>
            <person name="Sanchez J."/>
        </authorList>
    </citation>
    <scope>NUCLEOTIDE SEQUENCE</scope>
</reference>
<keyword evidence="2" id="KW-0808">Transferase</keyword>
<comment type="caution">
    <text evidence="2">The sequence shown here is derived from an EMBL/GenBank/DDBJ whole genome shotgun (WGS) entry which is preliminary data.</text>
</comment>
<name>T0Y2Z4_9ZZZZ</name>
<dbReference type="InterPro" id="IPR013216">
    <property type="entry name" value="Methyltransf_11"/>
</dbReference>
<dbReference type="AlphaFoldDB" id="T0Y2Z4"/>
<dbReference type="CDD" id="cd02440">
    <property type="entry name" value="AdoMet_MTases"/>
    <property type="match status" value="1"/>
</dbReference>
<organism evidence="2">
    <name type="scientific">mine drainage metagenome</name>
    <dbReference type="NCBI Taxonomy" id="410659"/>
    <lineage>
        <taxon>unclassified sequences</taxon>
        <taxon>metagenomes</taxon>
        <taxon>ecological metagenomes</taxon>
    </lineage>
</organism>
<reference evidence="2" key="2">
    <citation type="journal article" date="2014" name="ISME J.">
        <title>Microbial stratification in low pH oxic and suboxic macroscopic growths along an acid mine drainage.</title>
        <authorList>
            <person name="Mendez-Garcia C."/>
            <person name="Mesa V."/>
            <person name="Sprenger R.R."/>
            <person name="Richter M."/>
            <person name="Diez M.S."/>
            <person name="Solano J."/>
            <person name="Bargiela R."/>
            <person name="Golyshina O.V."/>
            <person name="Manteca A."/>
            <person name="Ramos J.L."/>
            <person name="Gallego J.R."/>
            <person name="Llorente I."/>
            <person name="Martins Dos Santos V.A."/>
            <person name="Jensen O.N."/>
            <person name="Pelaez A.I."/>
            <person name="Sanchez J."/>
            <person name="Ferrer M."/>
        </authorList>
    </citation>
    <scope>NUCLEOTIDE SEQUENCE</scope>
</reference>
<dbReference type="Pfam" id="PF08241">
    <property type="entry name" value="Methyltransf_11"/>
    <property type="match status" value="1"/>
</dbReference>
<protein>
    <submittedName>
        <fullName evidence="2">Methyltransferase type 11</fullName>
        <ecNumber evidence="2">2.1.1.-</ecNumber>
    </submittedName>
</protein>
<sequence length="196" mass="21455">MAIDREDVSSFYESQLGKRMVKSEVALLLHELHKGEKVLDIGSNIGLIERHMAGIDITGMESSDELLSTARRSSKSLFVKGKAENLPFLKETFNVVLFSVFPDVVVNYAIAIKEAIAVLKPKGKVIILTVNKDSAYFEALTGAGHGYADAIRSVKLDFVESIMPKDMKLIGIRKVCLMGEAAANADDLYALVYSKA</sequence>
<accession>T0Y2Z4</accession>
<dbReference type="Gene3D" id="3.40.50.150">
    <property type="entry name" value="Vaccinia Virus protein VP39"/>
    <property type="match status" value="1"/>
</dbReference>